<evidence type="ECO:0008006" key="3">
    <source>
        <dbReference type="Google" id="ProtNLM"/>
    </source>
</evidence>
<sequence length="99" mass="10603">MSNGNSSEGKLSQYIKAPDRALRHARDLYESSIVGIAGKAQRGPVIALSRAHGFGQCSIDEEINDLIGAACKSKMRAILVKEDGTPVPRSHSVATLRID</sequence>
<gene>
    <name evidence="1" type="ORF">OPV22_028060</name>
</gene>
<proteinExistence type="predicted"/>
<organism evidence="1 2">
    <name type="scientific">Ensete ventricosum</name>
    <name type="common">Abyssinian banana</name>
    <name type="synonym">Musa ensete</name>
    <dbReference type="NCBI Taxonomy" id="4639"/>
    <lineage>
        <taxon>Eukaryota</taxon>
        <taxon>Viridiplantae</taxon>
        <taxon>Streptophyta</taxon>
        <taxon>Embryophyta</taxon>
        <taxon>Tracheophyta</taxon>
        <taxon>Spermatophyta</taxon>
        <taxon>Magnoliopsida</taxon>
        <taxon>Liliopsida</taxon>
        <taxon>Zingiberales</taxon>
        <taxon>Musaceae</taxon>
        <taxon>Ensete</taxon>
    </lineage>
</organism>
<comment type="caution">
    <text evidence="1">The sequence shown here is derived from an EMBL/GenBank/DDBJ whole genome shotgun (WGS) entry which is preliminary data.</text>
</comment>
<keyword evidence="2" id="KW-1185">Reference proteome</keyword>
<accession>A0AAV8Q5C9</accession>
<dbReference type="Proteomes" id="UP001222027">
    <property type="component" value="Unassembled WGS sequence"/>
</dbReference>
<dbReference type="EMBL" id="JAQQAF010000008">
    <property type="protein sequence ID" value="KAJ8465508.1"/>
    <property type="molecule type" value="Genomic_DNA"/>
</dbReference>
<name>A0AAV8Q5C9_ENSVE</name>
<evidence type="ECO:0000313" key="1">
    <source>
        <dbReference type="EMBL" id="KAJ8465508.1"/>
    </source>
</evidence>
<evidence type="ECO:0000313" key="2">
    <source>
        <dbReference type="Proteomes" id="UP001222027"/>
    </source>
</evidence>
<reference evidence="1 2" key="1">
    <citation type="submission" date="2022-12" db="EMBL/GenBank/DDBJ databases">
        <title>Chromosome-scale assembly of the Ensete ventricosum genome.</title>
        <authorList>
            <person name="Dussert Y."/>
            <person name="Stocks J."/>
            <person name="Wendawek A."/>
            <person name="Woldeyes F."/>
            <person name="Nichols R.A."/>
            <person name="Borrell J.S."/>
        </authorList>
    </citation>
    <scope>NUCLEOTIDE SEQUENCE [LARGE SCALE GENOMIC DNA]</scope>
    <source>
        <strain evidence="2">cv. Maze</strain>
        <tissue evidence="1">Seeds</tissue>
    </source>
</reference>
<dbReference type="AlphaFoldDB" id="A0AAV8Q5C9"/>
<protein>
    <recommendedName>
        <fullName evidence="3">Roadblock/LAMTOR2 domain-containing protein</fullName>
    </recommendedName>
</protein>